<evidence type="ECO:0000256" key="3">
    <source>
        <dbReference type="ARBA" id="ARBA00022842"/>
    </source>
</evidence>
<accession>A0A6J6WZY5</accession>
<dbReference type="EC" id="4.2.1.113" evidence="5"/>
<dbReference type="GO" id="GO:0009234">
    <property type="term" value="P:menaquinone biosynthetic process"/>
    <property type="evidence" value="ECO:0007669"/>
    <property type="project" value="InterPro"/>
</dbReference>
<keyword evidence="4" id="KW-0456">Lyase</keyword>
<dbReference type="SUPFAM" id="SSF51604">
    <property type="entry name" value="Enolase C-terminal domain-like"/>
    <property type="match status" value="1"/>
</dbReference>
<dbReference type="InterPro" id="IPR010197">
    <property type="entry name" value="OSBS/NAAAR"/>
</dbReference>
<dbReference type="Pfam" id="PF13378">
    <property type="entry name" value="MR_MLE_C"/>
    <property type="match status" value="1"/>
</dbReference>
<dbReference type="SMART" id="SM00922">
    <property type="entry name" value="MR_MLE"/>
    <property type="match status" value="1"/>
</dbReference>
<evidence type="ECO:0000256" key="1">
    <source>
        <dbReference type="ARBA" id="ARBA00001968"/>
    </source>
</evidence>
<dbReference type="InterPro" id="IPR013342">
    <property type="entry name" value="Mandelate_racemase_C"/>
</dbReference>
<keyword evidence="2" id="KW-0479">Metal-binding</keyword>
<dbReference type="InterPro" id="IPR036849">
    <property type="entry name" value="Enolase-like_C_sf"/>
</dbReference>
<dbReference type="SUPFAM" id="SSF54826">
    <property type="entry name" value="Enolase N-terminal domain-like"/>
    <property type="match status" value="1"/>
</dbReference>
<feature type="domain" description="Mandelate racemase/muconate lactonizing enzyme C-terminal" evidence="6">
    <location>
        <begin position="142"/>
        <end position="234"/>
    </location>
</feature>
<evidence type="ECO:0000256" key="4">
    <source>
        <dbReference type="ARBA" id="ARBA00023239"/>
    </source>
</evidence>
<dbReference type="SFLD" id="SFLDG00180">
    <property type="entry name" value="muconate_cycloisomerase"/>
    <property type="match status" value="1"/>
</dbReference>
<dbReference type="Gene3D" id="3.20.20.120">
    <property type="entry name" value="Enolase-like C-terminal domain"/>
    <property type="match status" value="1"/>
</dbReference>
<dbReference type="GO" id="GO:0043748">
    <property type="term" value="F:O-succinylbenzoate synthase activity"/>
    <property type="evidence" value="ECO:0007669"/>
    <property type="project" value="UniProtKB-EC"/>
</dbReference>
<proteinExistence type="predicted"/>
<sequence length="367" mass="38930">MKIEAAETLRIQLPLVNPFHTVHSEQSMRELMLLHITTDLGDGWGECSAFPTSGYSQETLDSAQNKIESAFLPALAGVEFDEWREVRDLLVGWQQSPAATHAIETAVADASLTALGRSLADDMGGTKSLIQVGVVVGFEPDIETLVRVVAGYVVDGYERVKVKIRPGWDLDPLQALRSAFPSLALQVDANGSYSAADIESLCGLDAIELLMIEQPFPADDLEAHLKLAGVSATPVCLDESITSSTAARRAIEMGACSIVSVKPSMVGGLREAVAIHDLCVDAGVDLWCGGMLESGIGRAAAVALASLPGFTLTADLSATARYFARDITEPFLLEGSSLRVPTGPGLGVHVENDALLEHGAVHRSIDL</sequence>
<dbReference type="InterPro" id="IPR029065">
    <property type="entry name" value="Enolase_C-like"/>
</dbReference>
<dbReference type="SFLD" id="SFLDF00009">
    <property type="entry name" value="o-succinylbenzoate_synthase"/>
    <property type="match status" value="1"/>
</dbReference>
<comment type="cofactor">
    <cofactor evidence="1">
        <name>a divalent metal cation</name>
        <dbReference type="ChEBI" id="CHEBI:60240"/>
    </cofactor>
</comment>
<reference evidence="7" key="1">
    <citation type="submission" date="2020-05" db="EMBL/GenBank/DDBJ databases">
        <authorList>
            <person name="Chiriac C."/>
            <person name="Salcher M."/>
            <person name="Ghai R."/>
            <person name="Kavagutti S V."/>
        </authorList>
    </citation>
    <scope>NUCLEOTIDE SEQUENCE</scope>
</reference>
<protein>
    <recommendedName>
        <fullName evidence="5">o-succinylbenzoate synthase</fullName>
        <ecNumber evidence="5">4.2.1.113</ecNumber>
    </recommendedName>
</protein>
<gene>
    <name evidence="7" type="ORF">UFOPK2925_01392</name>
</gene>
<dbReference type="PANTHER" id="PTHR48073:SF5">
    <property type="entry name" value="O-SUCCINYLBENZOATE SYNTHASE"/>
    <property type="match status" value="1"/>
</dbReference>
<dbReference type="PANTHER" id="PTHR48073">
    <property type="entry name" value="O-SUCCINYLBENZOATE SYNTHASE-RELATED"/>
    <property type="match status" value="1"/>
</dbReference>
<evidence type="ECO:0000256" key="2">
    <source>
        <dbReference type="ARBA" id="ARBA00022723"/>
    </source>
</evidence>
<evidence type="ECO:0000313" key="7">
    <source>
        <dbReference type="EMBL" id="CAB4790222.1"/>
    </source>
</evidence>
<name>A0A6J6WZY5_9ZZZZ</name>
<organism evidence="7">
    <name type="scientific">freshwater metagenome</name>
    <dbReference type="NCBI Taxonomy" id="449393"/>
    <lineage>
        <taxon>unclassified sequences</taxon>
        <taxon>metagenomes</taxon>
        <taxon>ecological metagenomes</taxon>
    </lineage>
</organism>
<keyword evidence="3" id="KW-0460">Magnesium</keyword>
<dbReference type="AlphaFoldDB" id="A0A6J6WZY5"/>
<dbReference type="Gene3D" id="3.30.390.10">
    <property type="entry name" value="Enolase-like, N-terminal domain"/>
    <property type="match status" value="1"/>
</dbReference>
<dbReference type="EMBL" id="CAEZZU010000247">
    <property type="protein sequence ID" value="CAB4790222.1"/>
    <property type="molecule type" value="Genomic_DNA"/>
</dbReference>
<dbReference type="InterPro" id="IPR029017">
    <property type="entry name" value="Enolase-like_N"/>
</dbReference>
<dbReference type="SFLD" id="SFLDS00001">
    <property type="entry name" value="Enolase"/>
    <property type="match status" value="1"/>
</dbReference>
<dbReference type="NCBIfam" id="TIGR01928">
    <property type="entry name" value="menC_lowGC_arch"/>
    <property type="match status" value="1"/>
</dbReference>
<evidence type="ECO:0000259" key="6">
    <source>
        <dbReference type="SMART" id="SM00922"/>
    </source>
</evidence>
<evidence type="ECO:0000256" key="5">
    <source>
        <dbReference type="ARBA" id="ARBA00029491"/>
    </source>
</evidence>
<dbReference type="GO" id="GO:0046872">
    <property type="term" value="F:metal ion binding"/>
    <property type="evidence" value="ECO:0007669"/>
    <property type="project" value="UniProtKB-KW"/>
</dbReference>